<proteinExistence type="predicted"/>
<protein>
    <submittedName>
        <fullName evidence="1">Uncharacterized protein</fullName>
    </submittedName>
</protein>
<gene>
    <name evidence="1" type="ORF">K432DRAFT_410201</name>
</gene>
<accession>A0A8E2DYG5</accession>
<reference evidence="1 2" key="1">
    <citation type="journal article" date="2016" name="Nat. Commun.">
        <title>Ectomycorrhizal ecology is imprinted in the genome of the dominant symbiotic fungus Cenococcum geophilum.</title>
        <authorList>
            <consortium name="DOE Joint Genome Institute"/>
            <person name="Peter M."/>
            <person name="Kohler A."/>
            <person name="Ohm R.A."/>
            <person name="Kuo A."/>
            <person name="Krutzmann J."/>
            <person name="Morin E."/>
            <person name="Arend M."/>
            <person name="Barry K.W."/>
            <person name="Binder M."/>
            <person name="Choi C."/>
            <person name="Clum A."/>
            <person name="Copeland A."/>
            <person name="Grisel N."/>
            <person name="Haridas S."/>
            <person name="Kipfer T."/>
            <person name="LaButti K."/>
            <person name="Lindquist E."/>
            <person name="Lipzen A."/>
            <person name="Maire R."/>
            <person name="Meier B."/>
            <person name="Mihaltcheva S."/>
            <person name="Molinier V."/>
            <person name="Murat C."/>
            <person name="Poggeler S."/>
            <person name="Quandt C.A."/>
            <person name="Sperisen C."/>
            <person name="Tritt A."/>
            <person name="Tisserant E."/>
            <person name="Crous P.W."/>
            <person name="Henrissat B."/>
            <person name="Nehls U."/>
            <person name="Egli S."/>
            <person name="Spatafora J.W."/>
            <person name="Grigoriev I.V."/>
            <person name="Martin F.M."/>
        </authorList>
    </citation>
    <scope>NUCLEOTIDE SEQUENCE [LARGE SCALE GENOMIC DNA]</scope>
    <source>
        <strain evidence="1 2">CBS 459.81</strain>
    </source>
</reference>
<dbReference type="EMBL" id="KV745578">
    <property type="protein sequence ID" value="OCK74035.1"/>
    <property type="molecule type" value="Genomic_DNA"/>
</dbReference>
<dbReference type="AlphaFoldDB" id="A0A8E2DYG5"/>
<evidence type="ECO:0000313" key="2">
    <source>
        <dbReference type="Proteomes" id="UP000250266"/>
    </source>
</evidence>
<dbReference type="Proteomes" id="UP000250266">
    <property type="component" value="Unassembled WGS sequence"/>
</dbReference>
<name>A0A8E2DYG5_9PEZI</name>
<organism evidence="1 2">
    <name type="scientific">Lepidopterella palustris CBS 459.81</name>
    <dbReference type="NCBI Taxonomy" id="1314670"/>
    <lineage>
        <taxon>Eukaryota</taxon>
        <taxon>Fungi</taxon>
        <taxon>Dikarya</taxon>
        <taxon>Ascomycota</taxon>
        <taxon>Pezizomycotina</taxon>
        <taxon>Dothideomycetes</taxon>
        <taxon>Pleosporomycetidae</taxon>
        <taxon>Mytilinidiales</taxon>
        <taxon>Argynnaceae</taxon>
        <taxon>Lepidopterella</taxon>
    </lineage>
</organism>
<keyword evidence="2" id="KW-1185">Reference proteome</keyword>
<sequence>MTTTSLAVASSFLNVISFARPYSAAKSSYFIFALPTRGVDRENIPQSLLPSVRPLVQQAKAFGTLKGYAFITVRQQALQELEGGKFFGIHRLVHKASVWWLDGHGEWAAWMRKAADRLEELIPHGGHNGKDI</sequence>
<evidence type="ECO:0000313" key="1">
    <source>
        <dbReference type="EMBL" id="OCK74035.1"/>
    </source>
</evidence>